<dbReference type="OMA" id="TWIRATG"/>
<feature type="region of interest" description="Disordered" evidence="1">
    <location>
        <begin position="1"/>
        <end position="20"/>
    </location>
</feature>
<organism evidence="3 4">
    <name type="scientific">Eptatretus burgeri</name>
    <name type="common">Inshore hagfish</name>
    <dbReference type="NCBI Taxonomy" id="7764"/>
    <lineage>
        <taxon>Eukaryota</taxon>
        <taxon>Metazoa</taxon>
        <taxon>Chordata</taxon>
        <taxon>Craniata</taxon>
        <taxon>Vertebrata</taxon>
        <taxon>Cyclostomata</taxon>
        <taxon>Myxini</taxon>
        <taxon>Myxiniformes</taxon>
        <taxon>Myxinidae</taxon>
        <taxon>Eptatretinae</taxon>
        <taxon>Eptatretus</taxon>
    </lineage>
</organism>
<dbReference type="InterPro" id="IPR003599">
    <property type="entry name" value="Ig_sub"/>
</dbReference>
<reference evidence="3" key="1">
    <citation type="submission" date="2025-08" db="UniProtKB">
        <authorList>
            <consortium name="Ensembl"/>
        </authorList>
    </citation>
    <scope>IDENTIFICATION</scope>
</reference>
<feature type="domain" description="Ig-like" evidence="2">
    <location>
        <begin position="316"/>
        <end position="390"/>
    </location>
</feature>
<evidence type="ECO:0000259" key="2">
    <source>
        <dbReference type="PROSITE" id="PS50835"/>
    </source>
</evidence>
<dbReference type="Pfam" id="PF07679">
    <property type="entry name" value="I-set"/>
    <property type="match status" value="1"/>
</dbReference>
<feature type="domain" description="Ig-like" evidence="2">
    <location>
        <begin position="208"/>
        <end position="311"/>
    </location>
</feature>
<sequence length="544" mass="60318">MDSRSTALKTRMRPLNPSHASWRPHCHPPALCHTSPLQHQPAQAKPDTKAARALLKPLLVTIVERVPLLALHTPDDMDWCKARTTVDECMLLKPLTTDFAAPPAAAYIEATGGACFVRKDGVTERACVVREGDTLRLKCIISGHPRPKVRWTKTAGSSSIPEVSVHKEMLYISPVLRTHGGRYYCRAYNAIGVPAIRSIRVDVYYLDPPVLTVHQSVVETKEYFYAERTVFLRCSTMANPHARHSWWRNHEALSAATDDGLAIYEPLFIEADVNILKLKNLRHQDFANYSCRVSVCGVCGIPDATISFQLSTTTGPPLVYWPLPEQMVVDPGTRVVLPCVVIGGDPSPSISWDRPSAGLPPGHILSGGNLTLPLVQSYHAGSYHCLVENGVGEPQTRTVQLVVRLLTNGRFWITPDPYHDDDNIKIGREVKISCQVEALPPKELSFSWFKDGHMLQPSDRMIISEKDADFAPGTSSLDIIDLKFTDFGTYTCKARLRSKRVAPLSIDVNISENTGRSCFMSASCLCNYCIVVEFSSKPCVHCAY</sequence>
<dbReference type="InterPro" id="IPR007110">
    <property type="entry name" value="Ig-like_dom"/>
</dbReference>
<dbReference type="Gene3D" id="2.60.40.10">
    <property type="entry name" value="Immunoglobulins"/>
    <property type="match status" value="4"/>
</dbReference>
<dbReference type="Proteomes" id="UP000694388">
    <property type="component" value="Unplaced"/>
</dbReference>
<dbReference type="Ensembl" id="ENSEBUT00000006810.1">
    <property type="protein sequence ID" value="ENSEBUP00000006355.1"/>
    <property type="gene ID" value="ENSEBUG00000004226.1"/>
</dbReference>
<accession>A0A8C4NLB8</accession>
<name>A0A8C4NLB8_EPTBU</name>
<dbReference type="InterPro" id="IPR036179">
    <property type="entry name" value="Ig-like_dom_sf"/>
</dbReference>
<reference evidence="3" key="2">
    <citation type="submission" date="2025-09" db="UniProtKB">
        <authorList>
            <consortium name="Ensembl"/>
        </authorList>
    </citation>
    <scope>IDENTIFICATION</scope>
</reference>
<dbReference type="Pfam" id="PF13927">
    <property type="entry name" value="Ig_3"/>
    <property type="match status" value="2"/>
</dbReference>
<dbReference type="FunFam" id="2.60.40.10:FF:000240">
    <property type="entry name" value="MAM domain containing glycosylphosphatidylinositol anchor 1"/>
    <property type="match status" value="1"/>
</dbReference>
<dbReference type="InterPro" id="IPR013098">
    <property type="entry name" value="Ig_I-set"/>
</dbReference>
<evidence type="ECO:0000256" key="1">
    <source>
        <dbReference type="SAM" id="MobiDB-lite"/>
    </source>
</evidence>
<proteinExistence type="predicted"/>
<dbReference type="PANTHER" id="PTHR45080:SF35">
    <property type="entry name" value="MAM DOMAIN-CONTAINING GLYCOSYLPHOSPHATIDYLINOSITOL ANCHOR 2"/>
    <property type="match status" value="1"/>
</dbReference>
<dbReference type="SMART" id="SM00408">
    <property type="entry name" value="IGc2"/>
    <property type="match status" value="3"/>
</dbReference>
<dbReference type="AlphaFoldDB" id="A0A8C4NLB8"/>
<dbReference type="InterPro" id="IPR003598">
    <property type="entry name" value="Ig_sub2"/>
</dbReference>
<feature type="domain" description="Ig-like" evidence="2">
    <location>
        <begin position="394"/>
        <end position="502"/>
    </location>
</feature>
<feature type="domain" description="Ig-like" evidence="2">
    <location>
        <begin position="103"/>
        <end position="200"/>
    </location>
</feature>
<evidence type="ECO:0000313" key="3">
    <source>
        <dbReference type="Ensembl" id="ENSEBUP00000006355.1"/>
    </source>
</evidence>
<dbReference type="GO" id="GO:0005886">
    <property type="term" value="C:plasma membrane"/>
    <property type="evidence" value="ECO:0007669"/>
    <property type="project" value="TreeGrafter"/>
</dbReference>
<dbReference type="PANTHER" id="PTHR45080">
    <property type="entry name" value="CONTACTIN 5"/>
    <property type="match status" value="1"/>
</dbReference>
<dbReference type="CDD" id="cd00096">
    <property type="entry name" value="Ig"/>
    <property type="match status" value="1"/>
</dbReference>
<dbReference type="GO" id="GO:0007156">
    <property type="term" value="P:homophilic cell adhesion via plasma membrane adhesion molecules"/>
    <property type="evidence" value="ECO:0007669"/>
    <property type="project" value="TreeGrafter"/>
</dbReference>
<dbReference type="InterPro" id="IPR050958">
    <property type="entry name" value="Cell_Adh-Cytoskel_Orgn"/>
</dbReference>
<dbReference type="GeneTree" id="ENSGT00940000155369"/>
<dbReference type="SUPFAM" id="SSF48726">
    <property type="entry name" value="Immunoglobulin"/>
    <property type="match status" value="4"/>
</dbReference>
<dbReference type="SMART" id="SM00409">
    <property type="entry name" value="IG"/>
    <property type="match status" value="4"/>
</dbReference>
<keyword evidence="4" id="KW-1185">Reference proteome</keyword>
<protein>
    <recommendedName>
        <fullName evidence="2">Ig-like domain-containing protein</fullName>
    </recommendedName>
</protein>
<dbReference type="PROSITE" id="PS50835">
    <property type="entry name" value="IG_LIKE"/>
    <property type="match status" value="4"/>
</dbReference>
<evidence type="ECO:0000313" key="4">
    <source>
        <dbReference type="Proteomes" id="UP000694388"/>
    </source>
</evidence>
<dbReference type="InterPro" id="IPR013783">
    <property type="entry name" value="Ig-like_fold"/>
</dbReference>